<feature type="region of interest" description="Disordered" evidence="1">
    <location>
        <begin position="4620"/>
        <end position="4655"/>
    </location>
</feature>
<feature type="compositionally biased region" description="Pro residues" evidence="1">
    <location>
        <begin position="4721"/>
        <end position="4730"/>
    </location>
</feature>
<feature type="transmembrane region" description="Helical" evidence="2">
    <location>
        <begin position="4379"/>
        <end position="4400"/>
    </location>
</feature>
<evidence type="ECO:0000259" key="3">
    <source>
        <dbReference type="SMART" id="SM00060"/>
    </source>
</evidence>
<feature type="compositionally biased region" description="Low complexity" evidence="1">
    <location>
        <begin position="4790"/>
        <end position="4817"/>
    </location>
</feature>
<feature type="region of interest" description="Disordered" evidence="1">
    <location>
        <begin position="159"/>
        <end position="219"/>
    </location>
</feature>
<feature type="compositionally biased region" description="Pro residues" evidence="1">
    <location>
        <begin position="4156"/>
        <end position="4165"/>
    </location>
</feature>
<feature type="transmembrane region" description="Helical" evidence="2">
    <location>
        <begin position="4352"/>
        <end position="4373"/>
    </location>
</feature>
<feature type="compositionally biased region" description="Pro residues" evidence="1">
    <location>
        <begin position="567"/>
        <end position="606"/>
    </location>
</feature>
<evidence type="ECO:0000256" key="1">
    <source>
        <dbReference type="SAM" id="MobiDB-lite"/>
    </source>
</evidence>
<dbReference type="InterPro" id="IPR011050">
    <property type="entry name" value="Pectin_lyase_fold/virulence"/>
</dbReference>
<dbReference type="SMART" id="SM00710">
    <property type="entry name" value="PbH1"/>
    <property type="match status" value="11"/>
</dbReference>
<dbReference type="SUPFAM" id="SSF51126">
    <property type="entry name" value="Pectin lyase-like"/>
    <property type="match status" value="2"/>
</dbReference>
<feature type="region of interest" description="Disordered" evidence="1">
    <location>
        <begin position="3560"/>
        <end position="3579"/>
    </location>
</feature>
<keyword evidence="2" id="KW-1133">Transmembrane helix</keyword>
<keyword evidence="5" id="KW-1185">Reference proteome</keyword>
<feature type="compositionally biased region" description="Low complexity" evidence="1">
    <location>
        <begin position="4632"/>
        <end position="4647"/>
    </location>
</feature>
<feature type="compositionally biased region" description="Pro residues" evidence="1">
    <location>
        <begin position="887"/>
        <end position="926"/>
    </location>
</feature>
<keyword evidence="2" id="KW-0472">Membrane</keyword>
<gene>
    <name evidence="4" type="ORF">HYH03_008654</name>
</gene>
<accession>A0A835Y222</accession>
<keyword evidence="2" id="KW-0812">Transmembrane</keyword>
<dbReference type="GO" id="GO:0043130">
    <property type="term" value="F:ubiquitin binding"/>
    <property type="evidence" value="ECO:0007669"/>
    <property type="project" value="TreeGrafter"/>
</dbReference>
<feature type="compositionally biased region" description="Polar residues" evidence="1">
    <location>
        <begin position="4679"/>
        <end position="4699"/>
    </location>
</feature>
<dbReference type="GO" id="GO:0000724">
    <property type="term" value="P:double-strand break repair via homologous recombination"/>
    <property type="evidence" value="ECO:0007669"/>
    <property type="project" value="TreeGrafter"/>
</dbReference>
<feature type="transmembrane region" description="Helical" evidence="2">
    <location>
        <begin position="4083"/>
        <end position="4103"/>
    </location>
</feature>
<feature type="region of interest" description="Disordered" evidence="1">
    <location>
        <begin position="379"/>
        <end position="428"/>
    </location>
</feature>
<dbReference type="PANTHER" id="PTHR19862:SF14">
    <property type="entry name" value="WD REPEAT-CONTAINING PROTEIN 48"/>
    <property type="match status" value="1"/>
</dbReference>
<proteinExistence type="predicted"/>
<feature type="domain" description="Fibronectin type-III" evidence="3">
    <location>
        <begin position="226"/>
        <end position="321"/>
    </location>
</feature>
<evidence type="ECO:0000313" key="4">
    <source>
        <dbReference type="EMBL" id="KAG2493238.1"/>
    </source>
</evidence>
<dbReference type="InterPro" id="IPR051246">
    <property type="entry name" value="WDR48"/>
</dbReference>
<feature type="transmembrane region" description="Helical" evidence="2">
    <location>
        <begin position="4017"/>
        <end position="4034"/>
    </location>
</feature>
<comment type="caution">
    <text evidence="4">The sequence shown here is derived from an EMBL/GenBank/DDBJ whole genome shotgun (WGS) entry which is preliminary data.</text>
</comment>
<feature type="region of interest" description="Disordered" evidence="1">
    <location>
        <begin position="567"/>
        <end position="609"/>
    </location>
</feature>
<feature type="region of interest" description="Disordered" evidence="1">
    <location>
        <begin position="1189"/>
        <end position="1219"/>
    </location>
</feature>
<feature type="region of interest" description="Disordered" evidence="1">
    <location>
        <begin position="887"/>
        <end position="929"/>
    </location>
</feature>
<feature type="region of interest" description="Disordered" evidence="1">
    <location>
        <begin position="4669"/>
        <end position="4827"/>
    </location>
</feature>
<feature type="region of interest" description="Disordered" evidence="1">
    <location>
        <begin position="4197"/>
        <end position="4221"/>
    </location>
</feature>
<feature type="region of interest" description="Disordered" evidence="1">
    <location>
        <begin position="4505"/>
        <end position="4540"/>
    </location>
</feature>
<sequence length="4827" mass="486717">MPPPLPLPPLPSPAVSVLDLDLVVSWSVGGVSYNVSYSNTPVRGLVHGGDNMDTGLEGESAEWPAGGTLDAATYHVCVQAWNPEPGQRYNITLRVVKDGVDALRLARAVVPTTTTGGDCSPSSLDYYASYTYAASGSTPAGVAPLRFVANWTLFSVPLPPSPPPSPPEPPTSPPAPPIPPDQPMTASPPEPPRPSPKPPVPLPPSPQPGPPPSPLPPVPPMPPPLPLPPLPSPAVSVLDLDLVVSWSVGGVSYNVSYSNTPVRGLVHGGDNMDTGLEGESAEWPAGGTPDAAAYHVCVQAWNPEPGQRYNITLRVVKDGVDALSLARAVVPTTTTGGDCSPSSLDYYASYTYAASGSTPAGVAPLRFVANWTLFSVPLPPSPPPSPPEPPTSPPAPPIPPDQPMLARPPEPPRPSPKPPLPTPPTPLPPTAFDLDIWVAWNASGSQYDVNLNFDPPAGVMLGDDSKITGNSSESVSWVTATPDNAQYRVCVIEYGGSAGRLYNVTLTASRSGSVVLQTWALVDSTGTPARDCLPGQFGYIGSYDFTPPASPSPPYLVLSVSWTTVLRPPPSPAPPSPRPSPPLAPPRPPPAPSVPGTWQPPPPLAPAGPTADLDLVVSWVSGGVAYNITWQQPSLQGGVLVSNGSAANVESVTWPTASQPDSATYHVCVTSFDNTTGALLSVYLSVAQEGASRLATVVTTGNLSASLAACQPGVPGYVGSYNHTYNPSVSLQSPAPRLQIAINWASYQATAFDVDIWVAWNASGSQYDVNLNFDPPAGVMLSDDSNITGNSSESVSWVTATPDNAQYRVCVIEYGGSAGRLYNVTLTASRSGSVVLQTWALVDSTGTPARDCLPGQFGYIGSYDFTPPASPSPPYLVLSVSWTTVLRPPPSPAPPSPRPSPPLAPPRPPPAPSVPGTWQPPPPLAPAGPTADLDLVVSWVSGGVAYNITWQQPSLQGGVLVSNGSAANVESVTWPTASQPDSATYHVCVTSFDNTTGALLSVYLSVAQEGASRLATVVTTGNLSASLAACQPGVPGYVGSYNHTYNPSVSLQSPAPRLQIAINWASYQEFLLDLDLVVAWAAGGAPFLLSYRTGPLRGFVHGGDNMALRQWGPQPVQRFNVTLRVEVDGAVAQASSRTMGQVSTNSSSCSPSSLDYYASYTYAASGSTPAGVAPLRFVANWTLFSVPLPPSPPPSPPEPPTSPPAPPIPPDQPMTAKPPVPVADLDIWVAWDTNGFPHSVSTAYGTEGGAVLSDDSRVTGNSTESVTWDAVTPDAALYHVCVIDFGGSSGTLYNVTLSVTKAGSLMQQTWAQVDSTGAVSSSCAPGQFGYVGSYDYAPAASPTTPRFQLTVSWTTDLRSGPTADLDLVVSWVSGGVAYNITWQQPSLQGGVLVSNGSAANVESVTWPTASQPDSATYHVCVTSFDNTTGALLSVYLSVAQEGASRLATVVTTGNLSASLAVCQPGVPGYVGSYSHTYNPSVSLQSPAPRLQIAINWASYQASPAAAALPTAFTTNPPPPRPPAPPAAPTPPASLTCTLLYLGSGDASLDCTGDSEPTVEVGGGLKPFRSSGVALVTRTAATAYPRYQSATGQPQPPPSRFLDWGITFRNVTHLRLVNSAIANLRLSTGGPLLQCINCPYLTFENVTLSALSGFPADQYAASAFYVNGSAWGQPSLLYEATPYPQDTVFGPLHASNVTSAQLTGFTCADVQASHGWACLLLQAGPGQQAPSLSVQASSVRDTSVVWGGAYGTIAELSPEAARGGNAQGRLVGYGAVVFDGSGNPLAKALSVRDTSIRGAAGGHGAAFALLAAHSDSVTLANVSASLGRAQGSGGLLFADGPVDLVAASRVALINNSAGANPLLAGRGGAICVAGLLDALSAEDSRLDGNAGAHGGALYAGDLGAGSLRNCSLSGNAASVSGGALFVNASAGSGSVSLSLTSCSLASNVADNGDGGAFYTGAGATVSAVGTRITGNIAGRSGGALFCAGRLGSLVLRAASALSGNTAWGGSGGAAHASEATVQLFNSSCISDNRAGGSGGGLHVDGNLTLSVSGCLNNNTAGASGGAVYLGAGRIDLAPGSTLADNSATLDGGAVFSVGTLEALSLSACSVSGNRAGGSGGVVYGSGNATVAVSALSEVTANEAGSHGGVLSVAGHLALTLAASTLFGNRAGGSGGAIQCGPGPLSLALSDASSLNSNTAGLHGGAVFATGPILSVGLEGASRVSGNIAGSNGGALYAGAGLTKASLAGQSELSTNQAAGDGGALFVVGELSLELSDGSTASTNSAGGSGGVLAAGDGPTSISISAGSSLSSNAAVMKGGAVYASGPVDSLLVTASRITNNQAGDSGGAVYAGAGIRSAALTAAAEVSANRAARSGGALYSQGPLNVSVDGSRVSFNTAQGSGGAIAVLGGPLSLTLAASSNLTDNVASIDGGALYAGRVVLLSLMASRLAANRANGSGGAVYTNQGLNSVALAGGSAMEANTAGLDGGALYCERDLQQLSVTEGSLIGSNSAGRGGGALFVGGTAQRLSILTGSRLLNNSAGRNGGLLHAQDGVAELTLERNASLSGNRAGGDGGALFTYGALGLLALSQSSITANQAAGSGGAVFAALGVSSVSANASSAIANNTASVDGGALFGGRNCSLALLGRSALSGNSAGRSGGALYVGGTLTAVTLQDSSLRGNTAQRSGGVLFIQDGVQLLSVFLGTAIEANSARRGGFANCEGDVGTVTINGSSLARNQATGGAGGVFWVGGAFATLELSGGSSLAGNVADGDGGVAWVGGALGTLSLDASSVQGNVATKGAGGGVTALGPITQILVRGLSSVQGNRAGSFGGFACAQGGLDSFALEGASQLRDNAAGASGGALMATTLRSVSVLGQSGFTDNTASSAGGAIYVDGNVTGEVRLAGGSFFRGNKAHAGGAVYVGGRLTRLRFEGLSSADGNTAVTEGGAIYAAALGELSMSQSWMLLNSAGRSGGGVWAEAVENLTMSDSTLRANNATAGNGGAIAASALTRWTLTSGSIIADNSAGSSGGGMWLGLPADGAAQWALDASSIANNTASRGSGGGLFVGAPTTATSAWSVGLSSIAITNNSAAMDGGALALAWLGTAGQSSGLLAVRGCTFDQNRCEGRGGALALHAGAVEVTSTAFTANQAGSNGGALFAAMGAASGGQSPGWVVPDRSSPGTAQDCASFVRQQASLCSPQGLTSGPPVAVCGSCFDGNAAVEAGGSVYLQYTGEAASPDTVAWVVNSLLQGNTAGTSGGALALLGSDSGAGSTTPMRRRRLLAAGESASLRLLGLVVSGNTASAGSGGGLYLFGPLLSAQLGQSAVTGNSAGSGGGLSAVEVSLLTLGNTTLSGNKASSYGGALYLAGAAQLDLEALAVAGNTAGAGGGAYILGTGEQLPANRTTVLLLSTASFANNTASAAASPSTSLPFDGHGGAVFLGRSVAAALVGVDVGTGNTASAAGPGIASLQDMSDCAGNATSGTGQSGGSSASASWPSTWGALQQATRTGCWPLALYDLRPLSSQGFISLNPSNASAANSSLIWVRDAAASSLWIRCSNATNSTAPTASPPPPPPASALASSSALDAAVSDLVLQSLAGGNDTATELDTVSRLAAGLATCQLTYGPMTDGGSIGGLVSLRPAAMRLLLPDGLPAPAGALVQAEPGAPVRVRLELVTAAGIRVTDHEPISVQLSLSPEGLALADASPVFNPFINGLATWEAARFAGWSGSGYSLTFRPVYLASAALLSTARSAVPPLVFPMTLEPCSMGSQVNVSSTPLIAALTVCDLCGPQQFTLWQDPRNASEAAVASVLDGPLRAQVLAGNGTCAACPADAYCAGGAVVAPLRGWWHSAPNSTLMHRCFNPQACSPDAASLSPALQEDAAAAEQAGGSGVSGPLVACQQEWYASQPPGSSALAAYSSASANSTGGAGAMCLLWGVPDDSPVSYMQRQCAPGYAGNLCATCEPGFKRSVGYECTACEGEGATAVPMTLAFLATVATVLGLAWLALFETAARTATEVNAVDAVKMVVLHMQLFVILTRLPLGWPDYIHGFQAFMGAWTGAANVFTFQSACLVSDASAEIQTRAELLGGLFWAVFAAVLALLLWAVRSWVVSRRKKWEPQGPMRNSESGAVAEATSDPGEEAEASGGSVRRVRKKPYSMTPPPLPEAAPMPQSDATRAGTPPRMLRPGTFRRLRSLLRRHSNTAPAPDTEAPMSAAPPNMSRPSSASVFKDSSLTLRQQLAVVALVAAFVLYPALMQVTLSIFACHTLDSGEGQYGAMQQATWSDGYWILDMNMECFTSVHNSRYVPLGAVCIILFVAAPTLVLMGLLWSKRRLLAEQGTLDTHGWLYRCYRPQLFFWACVVQVELLSLVIVELFGRNMAPYHQGLLFLCLLLALALANMAAAPERPWPLAAAEGLSLGVLALSVAMGLYFVDTGSAQMDLDNGAAEDAIGALIILFNITVLLALLGLAVWAFRGKRSPVLSFEAPSGLQQLGSVVLISAEAPATRGALAASPTAEHPEDAWAAAHSPSPQPRPSTPGHMPWVDPKEVQAALRTSYAGGGGASRPPTADAGMRSGRNTPKMRLSTPGQVDQEQLVDVPEAAHEEAQAPALAALAPRRETQVMPLPADYEQRPSSRRTSSPGSGSPWAAGPMRLPASRQGTMSRFAEMRTSEVGMHDPPHLQPQASPNATELSGRISPSSPVSGPQAAEYRPSTAAPAFTVGGPTPAPPRPLTAPDPNAAEQEAAGAWMRARSADDLAEAPTFDPRSHSTTVMAMEANPSHSGPSSRVQVQAFPAAASSPEIRPSSAAPSRPESAHAPESAWTQGAPPVNR</sequence>
<evidence type="ECO:0000313" key="5">
    <source>
        <dbReference type="Proteomes" id="UP000612055"/>
    </source>
</evidence>
<organism evidence="4 5">
    <name type="scientific">Edaphochlamys debaryana</name>
    <dbReference type="NCBI Taxonomy" id="47281"/>
    <lineage>
        <taxon>Eukaryota</taxon>
        <taxon>Viridiplantae</taxon>
        <taxon>Chlorophyta</taxon>
        <taxon>core chlorophytes</taxon>
        <taxon>Chlorophyceae</taxon>
        <taxon>CS clade</taxon>
        <taxon>Chlamydomonadales</taxon>
        <taxon>Chlamydomonadales incertae sedis</taxon>
        <taxon>Edaphochlamys</taxon>
    </lineage>
</organism>
<feature type="transmembrane region" description="Helical" evidence="2">
    <location>
        <begin position="3982"/>
        <end position="4005"/>
    </location>
</feature>
<feature type="transmembrane region" description="Helical" evidence="2">
    <location>
        <begin position="4449"/>
        <end position="4470"/>
    </location>
</feature>
<feature type="region of interest" description="Disordered" evidence="1">
    <location>
        <begin position="4114"/>
        <end position="4182"/>
    </location>
</feature>
<evidence type="ECO:0000256" key="2">
    <source>
        <dbReference type="SAM" id="Phobius"/>
    </source>
</evidence>
<dbReference type="InterPro" id="IPR003961">
    <property type="entry name" value="FN3_dom"/>
</dbReference>
<dbReference type="PANTHER" id="PTHR19862">
    <property type="entry name" value="WD REPEAT-CONTAINING PROTEIN 48"/>
    <property type="match status" value="1"/>
</dbReference>
<protein>
    <recommendedName>
        <fullName evidence="3">Fibronectin type-III domain-containing protein</fullName>
    </recommendedName>
</protein>
<dbReference type="Proteomes" id="UP000612055">
    <property type="component" value="Unassembled WGS sequence"/>
</dbReference>
<feature type="transmembrane region" description="Helical" evidence="2">
    <location>
        <begin position="4305"/>
        <end position="4326"/>
    </location>
</feature>
<name>A0A835Y222_9CHLO</name>
<reference evidence="4" key="1">
    <citation type="journal article" date="2020" name="bioRxiv">
        <title>Comparative genomics of Chlamydomonas.</title>
        <authorList>
            <person name="Craig R.J."/>
            <person name="Hasan A.R."/>
            <person name="Ness R.W."/>
            <person name="Keightley P.D."/>
        </authorList>
    </citation>
    <scope>NUCLEOTIDE SEQUENCE</scope>
    <source>
        <strain evidence="4">CCAP 11/70</strain>
    </source>
</reference>
<feature type="transmembrane region" description="Helical" evidence="2">
    <location>
        <begin position="4237"/>
        <end position="4261"/>
    </location>
</feature>
<dbReference type="InterPro" id="IPR006626">
    <property type="entry name" value="PbH1"/>
</dbReference>
<feature type="domain" description="Fibronectin type-III" evidence="3">
    <location>
        <begin position="6"/>
        <end position="101"/>
    </location>
</feature>
<dbReference type="EMBL" id="JAEHOE010000039">
    <property type="protein sequence ID" value="KAG2493238.1"/>
    <property type="molecule type" value="Genomic_DNA"/>
</dbReference>
<feature type="region of interest" description="Disordered" evidence="1">
    <location>
        <begin position="4553"/>
        <end position="4587"/>
    </location>
</feature>
<feature type="transmembrane region" description="Helical" evidence="2">
    <location>
        <begin position="4407"/>
        <end position="4429"/>
    </location>
</feature>
<feature type="compositionally biased region" description="Polar residues" evidence="1">
    <location>
        <begin position="4775"/>
        <end position="4785"/>
    </location>
</feature>
<dbReference type="SMART" id="SM00060">
    <property type="entry name" value="FN3"/>
    <property type="match status" value="2"/>
</dbReference>